<evidence type="ECO:0000313" key="3">
    <source>
        <dbReference type="Proteomes" id="UP000004069"/>
    </source>
</evidence>
<sequence length="176" mass="18814">MVRKKKFPKGKPMLGVGALNDLAPKNNNFVIGIRSLIDANPEVKIVTNGVETALCSLNHGINMIMIGGRVKDDTHVAIGQTALTQIKAMNFSASFVGANGIEKNGNLTTPDPEEAAVKMAEMKQAQKVFVLADASKIGKRNFAVFANAKDVTVVTNLLKSSQKKALPAKINLEEAK</sequence>
<dbReference type="PANTHER" id="PTHR30363">
    <property type="entry name" value="HTH-TYPE TRANSCRIPTIONAL REGULATOR SRLR-RELATED"/>
    <property type="match status" value="1"/>
</dbReference>
<dbReference type="InterPro" id="IPR037171">
    <property type="entry name" value="NagB/RpiA_transferase-like"/>
</dbReference>
<accession>D4YUM2</accession>
<feature type="domain" description="DeoR-like transcriptional repressor C-terminal sensor" evidence="1">
    <location>
        <begin position="37"/>
        <end position="154"/>
    </location>
</feature>
<dbReference type="Pfam" id="PF00455">
    <property type="entry name" value="DeoRC"/>
    <property type="match status" value="1"/>
</dbReference>
<gene>
    <name evidence="2" type="primary">lacR</name>
    <name evidence="2" type="ORF">HMPREF0493_1233</name>
</gene>
<dbReference type="PANTHER" id="PTHR30363:SF56">
    <property type="entry name" value="TRANSCRIPTIONAL REGULATOR, DEOR FAMILY"/>
    <property type="match status" value="1"/>
</dbReference>
<keyword evidence="3" id="KW-1185">Reference proteome</keyword>
<dbReference type="InterPro" id="IPR050313">
    <property type="entry name" value="Carb_Metab_HTH_regulators"/>
</dbReference>
<comment type="caution">
    <text evidence="2">The sequence shown here is derived from an EMBL/GenBank/DDBJ whole genome shotgun (WGS) entry which is preliminary data.</text>
</comment>
<dbReference type="EMBL" id="ADNY01000049">
    <property type="protein sequence ID" value="EFG55102.1"/>
    <property type="molecule type" value="Genomic_DNA"/>
</dbReference>
<evidence type="ECO:0000259" key="1">
    <source>
        <dbReference type="Pfam" id="PF00455"/>
    </source>
</evidence>
<dbReference type="eggNOG" id="COG1349">
    <property type="taxonomic scope" value="Bacteria"/>
</dbReference>
<proteinExistence type="predicted"/>
<dbReference type="Proteomes" id="UP000004069">
    <property type="component" value="Unassembled WGS sequence"/>
</dbReference>
<reference evidence="2 3" key="1">
    <citation type="submission" date="2010-04" db="EMBL/GenBank/DDBJ databases">
        <authorList>
            <person name="Muzny D."/>
            <person name="Qin X."/>
            <person name="Deng J."/>
            <person name="Jiang H."/>
            <person name="Liu Y."/>
            <person name="Qu J."/>
            <person name="Song X.-Z."/>
            <person name="Zhang L."/>
            <person name="Thornton R."/>
            <person name="Coyle M."/>
            <person name="Francisco L."/>
            <person name="Jackson L."/>
            <person name="Javaid M."/>
            <person name="Korchina V."/>
            <person name="Kovar C."/>
            <person name="Mata R."/>
            <person name="Mathew T."/>
            <person name="Ngo R."/>
            <person name="Nguyen L."/>
            <person name="Nguyen N."/>
            <person name="Okwuonu G."/>
            <person name="Ongeri F."/>
            <person name="Pham C."/>
            <person name="Simmons D."/>
            <person name="Wilczek-Boney K."/>
            <person name="Hale W."/>
            <person name="Jakkamsetti A."/>
            <person name="Pham P."/>
            <person name="Ruth R."/>
            <person name="San Lucas F."/>
            <person name="Warren J."/>
            <person name="Zhang J."/>
            <person name="Zhao Z."/>
            <person name="Zhou C."/>
            <person name="Zhu D."/>
            <person name="Lee S."/>
            <person name="Bess C."/>
            <person name="Blankenburg K."/>
            <person name="Forbes L."/>
            <person name="Fu Q."/>
            <person name="Gubbala S."/>
            <person name="Hirani K."/>
            <person name="Jayaseelan J.C."/>
            <person name="Lara F."/>
            <person name="Munidasa M."/>
            <person name="Palculict T."/>
            <person name="Patil S."/>
            <person name="Pu L.-L."/>
            <person name="Saada N."/>
            <person name="Tang L."/>
            <person name="Weissenberger G."/>
            <person name="Zhu Y."/>
            <person name="Hemphill L."/>
            <person name="Shang Y."/>
            <person name="Youmans B."/>
            <person name="Ayvaz T."/>
            <person name="Ross M."/>
            <person name="Santibanez J."/>
            <person name="Aqrawi P."/>
            <person name="Gross S."/>
            <person name="Joshi V."/>
            <person name="Fowler G."/>
            <person name="Nazareth L."/>
            <person name="Reid J."/>
            <person name="Worley K."/>
            <person name="Petrosino J."/>
            <person name="Highlander S."/>
            <person name="Gibbs R."/>
        </authorList>
    </citation>
    <scope>NUCLEOTIDE SEQUENCE [LARGE SCALE GENOMIC DNA]</scope>
    <source>
        <strain evidence="2 3">DSM 11664</strain>
    </source>
</reference>
<protein>
    <submittedName>
        <fullName evidence="2">Transcriptional regulator, DeoR family</fullName>
    </submittedName>
</protein>
<dbReference type="InterPro" id="IPR014036">
    <property type="entry name" value="DeoR-like_C"/>
</dbReference>
<dbReference type="Gene3D" id="3.40.50.1360">
    <property type="match status" value="1"/>
</dbReference>
<dbReference type="PATRIC" id="fig|585524.9.peg.306"/>
<evidence type="ECO:0000313" key="2">
    <source>
        <dbReference type="EMBL" id="EFG55102.1"/>
    </source>
</evidence>
<name>D4YUM2_9LACO</name>
<dbReference type="SMART" id="SM01134">
    <property type="entry name" value="DeoRC"/>
    <property type="match status" value="1"/>
</dbReference>
<organism evidence="2 3">
    <name type="scientific">Lactobacillus amylolyticus DSM 11664</name>
    <dbReference type="NCBI Taxonomy" id="585524"/>
    <lineage>
        <taxon>Bacteria</taxon>
        <taxon>Bacillati</taxon>
        <taxon>Bacillota</taxon>
        <taxon>Bacilli</taxon>
        <taxon>Lactobacillales</taxon>
        <taxon>Lactobacillaceae</taxon>
        <taxon>Lactobacillus</taxon>
    </lineage>
</organism>
<dbReference type="SUPFAM" id="SSF100950">
    <property type="entry name" value="NagB/RpiA/CoA transferase-like"/>
    <property type="match status" value="1"/>
</dbReference>
<dbReference type="AlphaFoldDB" id="D4YUM2"/>